<dbReference type="EMBL" id="JBHMBW010000021">
    <property type="protein sequence ID" value="MFB9626178.1"/>
    <property type="molecule type" value="Genomic_DNA"/>
</dbReference>
<dbReference type="Proteomes" id="UP001589532">
    <property type="component" value="Unassembled WGS sequence"/>
</dbReference>
<organism evidence="2 3">
    <name type="scientific">Nonomuraea helvata</name>
    <dbReference type="NCBI Taxonomy" id="37484"/>
    <lineage>
        <taxon>Bacteria</taxon>
        <taxon>Bacillati</taxon>
        <taxon>Actinomycetota</taxon>
        <taxon>Actinomycetes</taxon>
        <taxon>Streptosporangiales</taxon>
        <taxon>Streptosporangiaceae</taxon>
        <taxon>Nonomuraea</taxon>
    </lineage>
</organism>
<keyword evidence="3" id="KW-1185">Reference proteome</keyword>
<protein>
    <submittedName>
        <fullName evidence="2">Uncharacterized protein</fullName>
    </submittedName>
</protein>
<feature type="region of interest" description="Disordered" evidence="1">
    <location>
        <begin position="1"/>
        <end position="36"/>
    </location>
</feature>
<dbReference type="RefSeq" id="WP_345003341.1">
    <property type="nucleotide sequence ID" value="NZ_BAAAXV010000012.1"/>
</dbReference>
<proteinExistence type="predicted"/>
<evidence type="ECO:0000313" key="2">
    <source>
        <dbReference type="EMBL" id="MFB9626178.1"/>
    </source>
</evidence>
<evidence type="ECO:0000313" key="3">
    <source>
        <dbReference type="Proteomes" id="UP001589532"/>
    </source>
</evidence>
<gene>
    <name evidence="2" type="ORF">ACFFSA_24090</name>
</gene>
<accession>A0ABV5S5Y4</accession>
<sequence length="121" mass="12366">MTTAEGRSPGRVQGSGHQAADAGGVEPIGSEQDAVRDRCPELADDRFHAVYAGPTRPLRDSLADDHPGRAAVVYDDAAYQVMALAYGHGSFMEIGLPATIGASAHRLASAVLAGVAASPPA</sequence>
<evidence type="ECO:0000256" key="1">
    <source>
        <dbReference type="SAM" id="MobiDB-lite"/>
    </source>
</evidence>
<name>A0ABV5S5Y4_9ACTN</name>
<reference evidence="2 3" key="1">
    <citation type="submission" date="2024-09" db="EMBL/GenBank/DDBJ databases">
        <authorList>
            <person name="Sun Q."/>
            <person name="Mori K."/>
        </authorList>
    </citation>
    <scope>NUCLEOTIDE SEQUENCE [LARGE SCALE GENOMIC DNA]</scope>
    <source>
        <strain evidence="2 3">JCM 3143</strain>
    </source>
</reference>
<comment type="caution">
    <text evidence="2">The sequence shown here is derived from an EMBL/GenBank/DDBJ whole genome shotgun (WGS) entry which is preliminary data.</text>
</comment>